<evidence type="ECO:0000259" key="3">
    <source>
        <dbReference type="Pfam" id="PF13435"/>
    </source>
</evidence>
<dbReference type="InterPro" id="IPR024673">
    <property type="entry name" value="Octahem_Cyt_c"/>
</dbReference>
<dbReference type="Pfam" id="PF13435">
    <property type="entry name" value="Cytochrome_C554"/>
    <property type="match status" value="1"/>
</dbReference>
<keyword evidence="2" id="KW-1133">Transmembrane helix</keyword>
<evidence type="ECO:0000256" key="2">
    <source>
        <dbReference type="SAM" id="Phobius"/>
    </source>
</evidence>
<dbReference type="SUPFAM" id="SSF48695">
    <property type="entry name" value="Multiheme cytochromes"/>
    <property type="match status" value="1"/>
</dbReference>
<reference evidence="4 5" key="1">
    <citation type="submission" date="2017-09" db="EMBL/GenBank/DDBJ databases">
        <authorList>
            <person name="Ehlers B."/>
            <person name="Leendertz F.H."/>
        </authorList>
    </citation>
    <scope>NUCLEOTIDE SEQUENCE [LARGE SCALE GENOMIC DNA]</scope>
    <source>
        <strain evidence="4 5">USBA 140</strain>
    </source>
</reference>
<dbReference type="GO" id="GO:0016491">
    <property type="term" value="F:oxidoreductase activity"/>
    <property type="evidence" value="ECO:0007669"/>
    <property type="project" value="TreeGrafter"/>
</dbReference>
<keyword evidence="1" id="KW-0732">Signal</keyword>
<dbReference type="InterPro" id="IPR051829">
    <property type="entry name" value="Multiheme_Cytochr_ET"/>
</dbReference>
<dbReference type="Gene3D" id="1.10.1130.10">
    <property type="entry name" value="Flavocytochrome C3, Chain A"/>
    <property type="match status" value="1"/>
</dbReference>
<dbReference type="Pfam" id="PF11783">
    <property type="entry name" value="Cytochrome_cB"/>
    <property type="match status" value="1"/>
</dbReference>
<evidence type="ECO:0000313" key="5">
    <source>
        <dbReference type="Proteomes" id="UP000219621"/>
    </source>
</evidence>
<dbReference type="Proteomes" id="UP000219621">
    <property type="component" value="Unassembled WGS sequence"/>
</dbReference>
<dbReference type="EMBL" id="OCNJ01000003">
    <property type="protein sequence ID" value="SOD93722.1"/>
    <property type="molecule type" value="Genomic_DNA"/>
</dbReference>
<dbReference type="InterPro" id="IPR036280">
    <property type="entry name" value="Multihaem_cyt_sf"/>
</dbReference>
<keyword evidence="5" id="KW-1185">Reference proteome</keyword>
<evidence type="ECO:0000313" key="4">
    <source>
        <dbReference type="EMBL" id="SOD93722.1"/>
    </source>
</evidence>
<organism evidence="4 5">
    <name type="scientific">Caenispirillum bisanense</name>
    <dbReference type="NCBI Taxonomy" id="414052"/>
    <lineage>
        <taxon>Bacteria</taxon>
        <taxon>Pseudomonadati</taxon>
        <taxon>Pseudomonadota</taxon>
        <taxon>Alphaproteobacteria</taxon>
        <taxon>Rhodospirillales</taxon>
        <taxon>Novispirillaceae</taxon>
        <taxon>Caenispirillum</taxon>
    </lineage>
</organism>
<dbReference type="PANTHER" id="PTHR35038:SF5">
    <property type="entry name" value="CYTOCHROME C-TYPE PROTEIN NRFB"/>
    <property type="match status" value="1"/>
</dbReference>
<dbReference type="AlphaFoldDB" id="A0A286GE02"/>
<dbReference type="InterPro" id="IPR023155">
    <property type="entry name" value="Cyt_c-552/4"/>
</dbReference>
<dbReference type="PIRSF" id="PIRSF039014">
    <property type="entry name" value="OTR_cyc"/>
    <property type="match status" value="1"/>
</dbReference>
<gene>
    <name evidence="4" type="ORF">SAMN05421508_103167</name>
</gene>
<dbReference type="NCBIfam" id="TIGR04315">
    <property type="entry name" value="octaheme_Shew"/>
    <property type="match status" value="1"/>
</dbReference>
<accession>A0A286GE02</accession>
<keyword evidence="2" id="KW-0472">Membrane</keyword>
<dbReference type="PANTHER" id="PTHR35038">
    <property type="entry name" value="DISSIMILATORY SULFITE REDUCTASE SIRA"/>
    <property type="match status" value="1"/>
</dbReference>
<sequence length="562" mass="60621">MIQGGAGRQPAAHAHEPGDWIMLTRRLALMLAVLAWSSTAAVAEEVAQAPSATTAPSAQATATTTADHSKFKELAGPFATGPEVTKACLQCHTEAAHQIQQTTHWTWAFRHPTTGQELGKRNVVNNFCVATATNWPRCTSCHVGYGWKDDTGFDFAAQQNVDCVVCHDTTGTYKKFPTGAGHPTYEPKEFPPGSGKVWQPPDLAKIAQTVGPTSRQTCGACHFYGGGGDAVKHGDLDSTMAMPSRALDVHMAPDGLNFQCSTCHTTGSHQVTGSRYVTKAVDRVGIDVPGHTDDTRATCESCHGMVPHEDAKVNDHTDVVACPTCHVPEFARGGKKTKMWWDWSTAGKLNDAGKPFTVGDGAGNHTYDSAKGDFVWEANVVPEYRWFDGEIRYTLLGDTIDPTGVVPINTLGGGPGDPDSRIWPFKIMRGRQPYDAGTNILAVPHLFGKDENAFWGAGRYDWNKAIAVGMQARDVTYSGSYGFVETEYAWPITHMVAPKDEALACESCHSENGRLATLGGFYMPGAGHHGWLGTVGWSFAGLTLLGILVHALLRVLGARRQR</sequence>
<evidence type="ECO:0000256" key="1">
    <source>
        <dbReference type="ARBA" id="ARBA00022729"/>
    </source>
</evidence>
<protein>
    <submittedName>
        <fullName evidence="4">Octaheme c-type cytochrome, tetrathionate reductase family</fullName>
    </submittedName>
</protein>
<feature type="domain" description="Cytochrome c-552/4" evidence="3">
    <location>
        <begin position="87"/>
        <end position="167"/>
    </location>
</feature>
<feature type="transmembrane region" description="Helical" evidence="2">
    <location>
        <begin position="531"/>
        <end position="553"/>
    </location>
</feature>
<keyword evidence="2" id="KW-0812">Transmembrane</keyword>
<name>A0A286GE02_9PROT</name>
<proteinExistence type="predicted"/>